<feature type="compositionally biased region" description="Basic and acidic residues" evidence="5">
    <location>
        <begin position="986"/>
        <end position="1001"/>
    </location>
</feature>
<dbReference type="SUPFAM" id="SSF48371">
    <property type="entry name" value="ARM repeat"/>
    <property type="match status" value="1"/>
</dbReference>
<evidence type="ECO:0000256" key="5">
    <source>
        <dbReference type="SAM" id="MobiDB-lite"/>
    </source>
</evidence>
<dbReference type="OrthoDB" id="5869902at2759"/>
<evidence type="ECO:0000313" key="7">
    <source>
        <dbReference type="Proteomes" id="UP000054324"/>
    </source>
</evidence>
<dbReference type="GO" id="GO:0005886">
    <property type="term" value="C:plasma membrane"/>
    <property type="evidence" value="ECO:0007669"/>
    <property type="project" value="UniProtKB-SubCell"/>
</dbReference>
<dbReference type="GeneID" id="20315189"/>
<feature type="region of interest" description="Disordered" evidence="5">
    <location>
        <begin position="405"/>
        <end position="429"/>
    </location>
</feature>
<keyword evidence="7" id="KW-1185">Reference proteome</keyword>
<feature type="compositionally biased region" description="Polar residues" evidence="5">
    <location>
        <begin position="563"/>
        <end position="577"/>
    </location>
</feature>
<evidence type="ECO:0000256" key="4">
    <source>
        <dbReference type="ARBA" id="ARBA00023136"/>
    </source>
</evidence>
<dbReference type="GO" id="GO:0009966">
    <property type="term" value="P:regulation of signal transduction"/>
    <property type="evidence" value="ECO:0007669"/>
    <property type="project" value="TreeGrafter"/>
</dbReference>
<feature type="compositionally biased region" description="Low complexity" evidence="5">
    <location>
        <begin position="503"/>
        <end position="526"/>
    </location>
</feature>
<evidence type="ECO:0000313" key="6">
    <source>
        <dbReference type="EMBL" id="KER33108.1"/>
    </source>
</evidence>
<dbReference type="InterPro" id="IPR039888">
    <property type="entry name" value="Melted-like"/>
</dbReference>
<accession>A0A075A074</accession>
<feature type="region of interest" description="Disordered" evidence="5">
    <location>
        <begin position="489"/>
        <end position="540"/>
    </location>
</feature>
<gene>
    <name evidence="6" type="ORF">T265_01001</name>
</gene>
<dbReference type="PANTHER" id="PTHR21630:SF10">
    <property type="entry name" value="VENTRICULAR ZONE-EXPRESSED PH DOMAIN-CONTAINING PROTEIN HOMOLOG 1"/>
    <property type="match status" value="1"/>
</dbReference>
<dbReference type="EMBL" id="KL596628">
    <property type="protein sequence ID" value="KER33108.1"/>
    <property type="molecule type" value="Genomic_DNA"/>
</dbReference>
<dbReference type="Proteomes" id="UP000054324">
    <property type="component" value="Unassembled WGS sequence"/>
</dbReference>
<proteinExistence type="predicted"/>
<keyword evidence="3" id="KW-1003">Cell membrane</keyword>
<dbReference type="CTD" id="20315189"/>
<reference evidence="6 7" key="1">
    <citation type="submission" date="2013-11" db="EMBL/GenBank/DDBJ databases">
        <title>Opisthorchis viverrini - life in the bile duct.</title>
        <authorList>
            <person name="Young N.D."/>
            <person name="Nagarajan N."/>
            <person name="Lin S.J."/>
            <person name="Korhonen P.K."/>
            <person name="Jex A.R."/>
            <person name="Hall R.S."/>
            <person name="Safavi-Hemami H."/>
            <person name="Kaewkong W."/>
            <person name="Bertrand D."/>
            <person name="Gao S."/>
            <person name="Seet Q."/>
            <person name="Wongkham S."/>
            <person name="Teh B.T."/>
            <person name="Wongkham C."/>
            <person name="Intapan P.M."/>
            <person name="Maleewong W."/>
            <person name="Yang X."/>
            <person name="Hu M."/>
            <person name="Wang Z."/>
            <person name="Hofmann A."/>
            <person name="Sternberg P.W."/>
            <person name="Tan P."/>
            <person name="Wang J."/>
            <person name="Gasser R.B."/>
        </authorList>
    </citation>
    <scope>NUCLEOTIDE SEQUENCE [LARGE SCALE GENOMIC DNA]</scope>
</reference>
<dbReference type="KEGG" id="ovi:T265_01001"/>
<dbReference type="InterPro" id="IPR016024">
    <property type="entry name" value="ARM-type_fold"/>
</dbReference>
<sequence>MEWEDCRSSVIQDGSIFINHVNALKRYLVDQTSMNDIKLYETIVSQLYECSSQSINKEVLRSYFKEILYILKICSLRVANQESCFHLHVDILSILLNFCRRLIKSECMIKQSLPIICTITSVDDPKLFLYTANYIRLAIRYHPKTGSELALNPLLTAAANRPSHELMKILFYIHSYNAVAFWSPGIGQQLLSIYSQKSVPVPVQLDCLILIGRILDDIPRTDTTLETCFGMTPSDAVPILLKAGNTEVGAILTSVFVKFVQRDLYASFAAHANSRLSSRLCLSWPGALEAAVTLLRSLVKECSATNHKHQKNATCIPGCIAAVIGYLRKAETAKQVLTCLVTLQDFSRHVSPKVLEVYEEAIGTACFRVGIDQTMFWDYLDSHEFQKAHPGLGNPVRMNAVDTNKTINDQRSPPNISKENESSSPENFHSSYIRNTHIFELYSNSSQSYSTTDCGEPNTHRVFSASMKVVCNGKQLSRSHFDRPKKWPIETRVHSEENSVAESTLNNVNSSSTSSRTSTTTGASYSPGEDRRSSSSLSFGEVDPDAIEKANSVRFPTLPGFSSPRNTPGYSDTQGVPTQLRFDGQQFENSVSKSVVSDPVHLSLTKSAPQLSPVGQLDSVQRFYERYYAKLVSYVDFVSNRFPLPAALGLEDFKTRSLEAESHQLVLWLNERSTRLEGSQESSNDFQGTPRSLCPSLTLYFACCCRRSQCLFPGNRMDTCFRVITENPVTWMQIIILGTQVKYGKALPSEHLAMRNLRWFWAQIVDPSACSSRQRSILRVHSDSARYSNTQYTVPGISPSTVAREQAEYDGARPKSPLLNRIRTWNSMRTRSRKQLSKFNSFFLLATRSFPNSKECETIVKELKEARFFELFEPVTDPKNATEKVSQNYANRWCCFLCNQSPRRCVSGSRSENTTVCATKPQNSRIMHPPPNSIQLETWCPEMTAQLYLRHARRIPVAMVWISRWQKHEVILKDGILGWRRRDERRLSKDEQSASNKRPDSTSKSSRINRNSEHLVGDDLQRAPPASECIHKNQWTCIFVGTIVKIESIRNKKTDQLLQLQLTIRNNGVLFLKSLPQLRLKQPAVSSAIPRVPNEVEELTEWSRALQVAMIRAHQKLNI</sequence>
<evidence type="ECO:0000256" key="2">
    <source>
        <dbReference type="ARBA" id="ARBA00004236"/>
    </source>
</evidence>
<name>A0A075A074_OPIVI</name>
<dbReference type="PANTHER" id="PTHR21630">
    <property type="entry name" value="VEPH-A/MELTED"/>
    <property type="match status" value="1"/>
</dbReference>
<evidence type="ECO:0000256" key="3">
    <source>
        <dbReference type="ARBA" id="ARBA00022475"/>
    </source>
</evidence>
<protein>
    <submittedName>
        <fullName evidence="6">Uncharacterized protein</fullName>
    </submittedName>
</protein>
<organism evidence="6 7">
    <name type="scientific">Opisthorchis viverrini</name>
    <name type="common">Southeast Asian liver fluke</name>
    <dbReference type="NCBI Taxonomy" id="6198"/>
    <lineage>
        <taxon>Eukaryota</taxon>
        <taxon>Metazoa</taxon>
        <taxon>Spiralia</taxon>
        <taxon>Lophotrochozoa</taxon>
        <taxon>Platyhelminthes</taxon>
        <taxon>Trematoda</taxon>
        <taxon>Digenea</taxon>
        <taxon>Opisthorchiida</taxon>
        <taxon>Opisthorchiata</taxon>
        <taxon>Opisthorchiidae</taxon>
        <taxon>Opisthorchis</taxon>
    </lineage>
</organism>
<evidence type="ECO:0000256" key="1">
    <source>
        <dbReference type="ARBA" id="ARBA00004184"/>
    </source>
</evidence>
<dbReference type="AlphaFoldDB" id="A0A075A074"/>
<feature type="compositionally biased region" description="Basic and acidic residues" evidence="5">
    <location>
        <begin position="1010"/>
        <end position="1020"/>
    </location>
</feature>
<dbReference type="GO" id="GO:0012505">
    <property type="term" value="C:endomembrane system"/>
    <property type="evidence" value="ECO:0007669"/>
    <property type="project" value="UniProtKB-SubCell"/>
</dbReference>
<dbReference type="GO" id="GO:0010314">
    <property type="term" value="F:phosphatidylinositol-5-phosphate binding"/>
    <property type="evidence" value="ECO:0007669"/>
    <property type="project" value="TreeGrafter"/>
</dbReference>
<feature type="region of interest" description="Disordered" evidence="5">
    <location>
        <begin position="553"/>
        <end position="577"/>
    </location>
</feature>
<feature type="region of interest" description="Disordered" evidence="5">
    <location>
        <begin position="986"/>
        <end position="1020"/>
    </location>
</feature>
<keyword evidence="4" id="KW-0472">Membrane</keyword>
<comment type="subcellular location">
    <subcellularLocation>
        <location evidence="2">Cell membrane</location>
    </subcellularLocation>
    <subcellularLocation>
        <location evidence="1">Endomembrane system</location>
        <topology evidence="1">Peripheral membrane protein</topology>
    </subcellularLocation>
</comment>
<dbReference type="RefSeq" id="XP_009163180.1">
    <property type="nucleotide sequence ID" value="XM_009164916.1"/>
</dbReference>